<keyword evidence="1" id="KW-0934">Plastid</keyword>
<name>A0A291EZB7_9ASTR</name>
<dbReference type="RefSeq" id="YP_009435206.1">
    <property type="nucleotide sequence ID" value="NC_036076.1"/>
</dbReference>
<accession>A0A291EZB7</accession>
<proteinExistence type="predicted"/>
<evidence type="ECO:0000313" key="1">
    <source>
        <dbReference type="EMBL" id="ATG25208.1"/>
    </source>
</evidence>
<dbReference type="AlphaFoldDB" id="A0A291EZB7"/>
<protein>
    <submittedName>
        <fullName evidence="1">Uncharacterized protein</fullName>
    </submittedName>
</protein>
<organism evidence="1">
    <name type="scientific">Lobelia malowensis</name>
    <dbReference type="NCBI Taxonomy" id="2041132"/>
    <lineage>
        <taxon>Eukaryota</taxon>
        <taxon>Viridiplantae</taxon>
        <taxon>Streptophyta</taxon>
        <taxon>Embryophyta</taxon>
        <taxon>Tracheophyta</taxon>
        <taxon>Spermatophyta</taxon>
        <taxon>Magnoliopsida</taxon>
        <taxon>eudicotyledons</taxon>
        <taxon>Gunneridae</taxon>
        <taxon>Pentapetalae</taxon>
        <taxon>asterids</taxon>
        <taxon>campanulids</taxon>
        <taxon>Asterales</taxon>
        <taxon>Campanulaceae</taxon>
        <taxon>Lobelia</taxon>
    </lineage>
</organism>
<dbReference type="GeneID" id="34727241"/>
<geneLocation type="plastid" evidence="1"/>
<reference evidence="1" key="1">
    <citation type="journal article" date="2014" name="Proc. Natl. Acad. Sci. U.S.A.">
        <title>The dynamic history of plastid genomes in the Campanulaceae sensu lato is unique among angiosperms.</title>
        <authorList>
            <person name="Knox E.B."/>
        </authorList>
    </citation>
    <scope>NUCLEOTIDE SEQUENCE</scope>
</reference>
<sequence length="246" mass="29323">MVRPKFSPSRNRRIGDHMKITSAFELFFRQATAPEDCCSRDNKSYSFRLRAQNDGLDNNGLDEAEEYCEIPNPELFPQKVGEFVFYPFSEPQCPFVKPTENPLLWSMPCSRIQYCCSYRTHILNERFVESYTEGRTWAEQMVKRSRKTEDAWKLLRQLYFFQAHFYERQVREFFLFKTRKMAETEKKSWETAKKPCIHQCEQLDFFVFSRLEDLIPKMAFWQAASNYLAGKRHEFFSDGNGSVFSN</sequence>
<reference evidence="1" key="2">
    <citation type="submission" date="2017-08" db="EMBL/GenBank/DDBJ databases">
        <authorList>
            <person name="Knox E.B."/>
        </authorList>
    </citation>
    <scope>NUCLEOTIDE SEQUENCE</scope>
</reference>
<gene>
    <name evidence="1" type="primary">ORF246</name>
    <name evidence="1" type="ORF">Lo_mal1Pt0016</name>
</gene>
<dbReference type="EMBL" id="MF770609">
    <property type="protein sequence ID" value="ATG25208.1"/>
    <property type="molecule type" value="Genomic_DNA"/>
</dbReference>